<dbReference type="EMBL" id="LGTL01000003">
    <property type="protein sequence ID" value="KPA83746.1"/>
    <property type="molecule type" value="Genomic_DNA"/>
</dbReference>
<dbReference type="OrthoDB" id="264480at2759"/>
<feature type="region of interest" description="Disordered" evidence="1">
    <location>
        <begin position="162"/>
        <end position="181"/>
    </location>
</feature>
<dbReference type="AlphaFoldDB" id="A0A0M9G772"/>
<dbReference type="PANTHER" id="PTHR37317">
    <property type="entry name" value="BLR8090 PROTEIN"/>
    <property type="match status" value="1"/>
</dbReference>
<dbReference type="InterPro" id="IPR025487">
    <property type="entry name" value="DUF4379"/>
</dbReference>
<organism evidence="3 4">
    <name type="scientific">Leptomonas pyrrhocoris</name>
    <name type="common">Firebug parasite</name>
    <dbReference type="NCBI Taxonomy" id="157538"/>
    <lineage>
        <taxon>Eukaryota</taxon>
        <taxon>Discoba</taxon>
        <taxon>Euglenozoa</taxon>
        <taxon>Kinetoplastea</taxon>
        <taxon>Metakinetoplastina</taxon>
        <taxon>Trypanosomatida</taxon>
        <taxon>Trypanosomatidae</taxon>
        <taxon>Leishmaniinae</taxon>
        <taxon>Leptomonas</taxon>
    </lineage>
</organism>
<dbReference type="Pfam" id="PF14311">
    <property type="entry name" value="DUF4379"/>
    <property type="match status" value="2"/>
</dbReference>
<dbReference type="EMBL" id="LGTL01000003">
    <property type="protein sequence ID" value="KPA83747.1"/>
    <property type="molecule type" value="Genomic_DNA"/>
</dbReference>
<dbReference type="RefSeq" id="XP_015662186.1">
    <property type="nucleotide sequence ID" value="XM_015798708.1"/>
</dbReference>
<dbReference type="OMA" id="CQFEYAA"/>
<protein>
    <recommendedName>
        <fullName evidence="2">Treble clef zinc finger domain-containing protein</fullName>
    </recommendedName>
</protein>
<keyword evidence="4" id="KW-1185">Reference proteome</keyword>
<feature type="domain" description="Treble clef zinc finger" evidence="2">
    <location>
        <begin position="115"/>
        <end position="158"/>
    </location>
</feature>
<evidence type="ECO:0000256" key="1">
    <source>
        <dbReference type="SAM" id="MobiDB-lite"/>
    </source>
</evidence>
<dbReference type="Proteomes" id="UP000037923">
    <property type="component" value="Unassembled WGS sequence"/>
</dbReference>
<dbReference type="RefSeq" id="XP_015662185.1">
    <property type="nucleotide sequence ID" value="XM_015798707.1"/>
</dbReference>
<accession>A0A0M9G772</accession>
<dbReference type="VEuPathDB" id="TriTrypDB:LpyrH10_03_1360"/>
<evidence type="ECO:0000313" key="3">
    <source>
        <dbReference type="EMBL" id="KPA83746.1"/>
    </source>
</evidence>
<feature type="domain" description="Treble clef zinc finger" evidence="2">
    <location>
        <begin position="316"/>
        <end position="360"/>
    </location>
</feature>
<dbReference type="GeneID" id="26902280"/>
<sequence>MLLARRAVAPPAWNAVALVTTRRTAHASYSSSSLPAPAPFAAAPPPSPLIATSPNSGVLTPPLLHFNLKSLPPQLQREFDVEANQRALRHLRRNAPPGDTSSNSSAASAASSEVHVSAATVHKVMWRCAGCNARWSARPSDRVNPQTADAHRCPRCYGDAVRPPSASSSTHLSSRQQPTDATPVCPSSLLCEAHPPLAAQWDAQRNQLLQNNVLQGVTEVHTSASTRVWWRCPLCRTPWLESVASRVTRYELALQSLRTSASATLAALVCPACERRGVSRGAASVSSGPAAASTGPRRFLRDDRLLLSEALLRPSQDPAEISLTSEAMLQWRCRTCQFEYGATVANRFLRHERCPQCTGKEKSMMNLLVIQRPDVVAEVSRHVSRTRLRHLTVHDDTELPFVCRTCFSPYRMTARARCAVPRGVPACSKCFLTGTQVLAEAHQQMRQKGAQHLTARARRRVQQKTLQLSRSNRSADRLAATANELRHRDGALKD</sequence>
<reference evidence="3 4" key="1">
    <citation type="submission" date="2015-07" db="EMBL/GenBank/DDBJ databases">
        <title>High-quality genome of monoxenous trypanosomatid Leptomonas pyrrhocoris.</title>
        <authorList>
            <person name="Flegontov P."/>
            <person name="Butenko A."/>
            <person name="Firsov S."/>
            <person name="Vlcek C."/>
            <person name="Logacheva M.D."/>
            <person name="Field M."/>
            <person name="Filatov D."/>
            <person name="Flegontova O."/>
            <person name="Gerasimov E."/>
            <person name="Jackson A.P."/>
            <person name="Kelly S."/>
            <person name="Opperdoes F."/>
            <person name="O'Reilly A."/>
            <person name="Votypka J."/>
            <person name="Yurchenko V."/>
            <person name="Lukes J."/>
        </authorList>
    </citation>
    <scope>NUCLEOTIDE SEQUENCE [LARGE SCALE GENOMIC DNA]</scope>
    <source>
        <strain evidence="3">H10</strain>
    </source>
</reference>
<comment type="caution">
    <text evidence="3">The sequence shown here is derived from an EMBL/GenBank/DDBJ whole genome shotgun (WGS) entry which is preliminary data.</text>
</comment>
<name>A0A0M9G772_LEPPY</name>
<evidence type="ECO:0000259" key="2">
    <source>
        <dbReference type="Pfam" id="PF14311"/>
    </source>
</evidence>
<gene>
    <name evidence="3" type="ORF">ABB37_01985</name>
</gene>
<evidence type="ECO:0000313" key="4">
    <source>
        <dbReference type="Proteomes" id="UP000037923"/>
    </source>
</evidence>
<feature type="compositionally biased region" description="Low complexity" evidence="1">
    <location>
        <begin position="165"/>
        <end position="174"/>
    </location>
</feature>
<dbReference type="PANTHER" id="PTHR37317:SF5">
    <property type="entry name" value="ZINC-RIBBON DOMAIN-CONTAINING PROTEIN-RELATED"/>
    <property type="match status" value="1"/>
</dbReference>
<proteinExistence type="predicted"/>